<sequence>MHIKNASNPLHTAPKQHCGESTHLIQTPHPRYIESLHLDTLKKFVNMDIQNAGNTRMHLEDAAPPRDINTESTSRTSTGSGMNIPAKKRPQTLAEIVACLPGVISVKGLDDSFATSLMEDPLQRATD</sequence>
<reference evidence="2" key="1">
    <citation type="submission" date="2020-05" db="EMBL/GenBank/DDBJ databases">
        <title>Mycena genomes resolve the evolution of fungal bioluminescence.</title>
        <authorList>
            <person name="Tsai I.J."/>
        </authorList>
    </citation>
    <scope>NUCLEOTIDE SEQUENCE</scope>
    <source>
        <strain evidence="2">160909Yilan</strain>
    </source>
</reference>
<dbReference type="Proteomes" id="UP000623467">
    <property type="component" value="Unassembled WGS sequence"/>
</dbReference>
<protein>
    <submittedName>
        <fullName evidence="2">Uncharacterized protein</fullName>
    </submittedName>
</protein>
<evidence type="ECO:0000313" key="2">
    <source>
        <dbReference type="EMBL" id="KAF7341703.1"/>
    </source>
</evidence>
<accession>A0A8H6XHN7</accession>
<dbReference type="AlphaFoldDB" id="A0A8H6XHN7"/>
<organism evidence="2 3">
    <name type="scientific">Mycena sanguinolenta</name>
    <dbReference type="NCBI Taxonomy" id="230812"/>
    <lineage>
        <taxon>Eukaryota</taxon>
        <taxon>Fungi</taxon>
        <taxon>Dikarya</taxon>
        <taxon>Basidiomycota</taxon>
        <taxon>Agaricomycotina</taxon>
        <taxon>Agaricomycetes</taxon>
        <taxon>Agaricomycetidae</taxon>
        <taxon>Agaricales</taxon>
        <taxon>Marasmiineae</taxon>
        <taxon>Mycenaceae</taxon>
        <taxon>Mycena</taxon>
    </lineage>
</organism>
<feature type="region of interest" description="Disordered" evidence="1">
    <location>
        <begin position="55"/>
        <end position="87"/>
    </location>
</feature>
<evidence type="ECO:0000313" key="3">
    <source>
        <dbReference type="Proteomes" id="UP000623467"/>
    </source>
</evidence>
<feature type="compositionally biased region" description="Low complexity" evidence="1">
    <location>
        <begin position="70"/>
        <end position="81"/>
    </location>
</feature>
<evidence type="ECO:0000256" key="1">
    <source>
        <dbReference type="SAM" id="MobiDB-lite"/>
    </source>
</evidence>
<name>A0A8H6XHN7_9AGAR</name>
<proteinExistence type="predicted"/>
<comment type="caution">
    <text evidence="2">The sequence shown here is derived from an EMBL/GenBank/DDBJ whole genome shotgun (WGS) entry which is preliminary data.</text>
</comment>
<dbReference type="EMBL" id="JACAZH010000027">
    <property type="protein sequence ID" value="KAF7341703.1"/>
    <property type="molecule type" value="Genomic_DNA"/>
</dbReference>
<gene>
    <name evidence="2" type="ORF">MSAN_02068700</name>
</gene>
<keyword evidence="3" id="KW-1185">Reference proteome</keyword>